<dbReference type="InterPro" id="IPR018247">
    <property type="entry name" value="EF_Hand_1_Ca_BS"/>
</dbReference>
<feature type="domain" description="EF-hand" evidence="3">
    <location>
        <begin position="69"/>
        <end position="104"/>
    </location>
</feature>
<dbReference type="CDD" id="cd00051">
    <property type="entry name" value="EFh"/>
    <property type="match status" value="3"/>
</dbReference>
<dbReference type="PROSITE" id="PS50222">
    <property type="entry name" value="EF_HAND_2"/>
    <property type="match status" value="3"/>
</dbReference>
<dbReference type="EMBL" id="CP111022">
    <property type="protein sequence ID" value="WAR19933.1"/>
    <property type="molecule type" value="Genomic_DNA"/>
</dbReference>
<dbReference type="Pfam" id="PF13499">
    <property type="entry name" value="EF-hand_7"/>
    <property type="match status" value="2"/>
</dbReference>
<keyword evidence="1" id="KW-0677">Repeat</keyword>
<evidence type="ECO:0000259" key="3">
    <source>
        <dbReference type="PROSITE" id="PS50222"/>
    </source>
</evidence>
<dbReference type="InterPro" id="IPR011992">
    <property type="entry name" value="EF-hand-dom_pair"/>
</dbReference>
<dbReference type="SMART" id="SM00054">
    <property type="entry name" value="EFh"/>
    <property type="match status" value="4"/>
</dbReference>
<dbReference type="Pfam" id="PF13833">
    <property type="entry name" value="EF-hand_8"/>
    <property type="match status" value="1"/>
</dbReference>
<feature type="domain" description="EF-hand" evidence="3">
    <location>
        <begin position="175"/>
        <end position="210"/>
    </location>
</feature>
<proteinExistence type="predicted"/>
<dbReference type="Proteomes" id="UP001164746">
    <property type="component" value="Chromosome 11"/>
</dbReference>
<dbReference type="Gene3D" id="1.10.238.10">
    <property type="entry name" value="EF-hand"/>
    <property type="match status" value="3"/>
</dbReference>
<keyword evidence="2" id="KW-0106">Calcium</keyword>
<sequence length="242" mass="27143">METQLTEEQISGSGTIEFPEFLTMMMRNTRQNDTQEDLRAAFTVFDKDASGKISGAELRHVMTNLGEKLTDEEVDEMIREADIDGDGEINYEDFREAFGLFDREGKGSITVDDLKAVLRSLGKNPSDEELVEMIREVDDDGERHGAEGGRAMVESGTIEFPEFLTMMVRKVKAPETEKELIDAFRVFDHLNNGFVSVTEMRHVLANLGERLTVTEINELCRVADAGGVGQVNYVDFVKTMSL</sequence>
<feature type="domain" description="EF-hand" evidence="3">
    <location>
        <begin position="33"/>
        <end position="68"/>
    </location>
</feature>
<protein>
    <submittedName>
        <fullName evidence="4">CALM-like protein</fullName>
    </submittedName>
</protein>
<dbReference type="PROSITE" id="PS00018">
    <property type="entry name" value="EF_HAND_1"/>
    <property type="match status" value="2"/>
</dbReference>
<organism evidence="4 5">
    <name type="scientific">Mya arenaria</name>
    <name type="common">Soft-shell clam</name>
    <dbReference type="NCBI Taxonomy" id="6604"/>
    <lineage>
        <taxon>Eukaryota</taxon>
        <taxon>Metazoa</taxon>
        <taxon>Spiralia</taxon>
        <taxon>Lophotrochozoa</taxon>
        <taxon>Mollusca</taxon>
        <taxon>Bivalvia</taxon>
        <taxon>Autobranchia</taxon>
        <taxon>Heteroconchia</taxon>
        <taxon>Euheterodonta</taxon>
        <taxon>Imparidentia</taxon>
        <taxon>Neoheterodontei</taxon>
        <taxon>Myida</taxon>
        <taxon>Myoidea</taxon>
        <taxon>Myidae</taxon>
        <taxon>Mya</taxon>
    </lineage>
</organism>
<accession>A0ABY7FCP7</accession>
<dbReference type="PANTHER" id="PTHR23048:SF0">
    <property type="entry name" value="CALMODULIN LIKE 3"/>
    <property type="match status" value="1"/>
</dbReference>
<dbReference type="InterPro" id="IPR002048">
    <property type="entry name" value="EF_hand_dom"/>
</dbReference>
<evidence type="ECO:0000256" key="2">
    <source>
        <dbReference type="ARBA" id="ARBA00022837"/>
    </source>
</evidence>
<dbReference type="PANTHER" id="PTHR23048">
    <property type="entry name" value="MYOSIN LIGHT CHAIN 1, 3"/>
    <property type="match status" value="1"/>
</dbReference>
<dbReference type="SUPFAM" id="SSF47473">
    <property type="entry name" value="EF-hand"/>
    <property type="match status" value="2"/>
</dbReference>
<evidence type="ECO:0000313" key="4">
    <source>
        <dbReference type="EMBL" id="WAR19933.1"/>
    </source>
</evidence>
<evidence type="ECO:0000256" key="1">
    <source>
        <dbReference type="ARBA" id="ARBA00022737"/>
    </source>
</evidence>
<name>A0ABY7FCP7_MYAAR</name>
<keyword evidence="5" id="KW-1185">Reference proteome</keyword>
<gene>
    <name evidence="4" type="ORF">MAR_001771</name>
</gene>
<dbReference type="InterPro" id="IPR050230">
    <property type="entry name" value="CALM/Myosin/TropC-like"/>
</dbReference>
<evidence type="ECO:0000313" key="5">
    <source>
        <dbReference type="Proteomes" id="UP001164746"/>
    </source>
</evidence>
<reference evidence="4" key="1">
    <citation type="submission" date="2022-11" db="EMBL/GenBank/DDBJ databases">
        <title>Centuries of genome instability and evolution in soft-shell clam transmissible cancer (bioRxiv).</title>
        <authorList>
            <person name="Hart S.F.M."/>
            <person name="Yonemitsu M.A."/>
            <person name="Giersch R.M."/>
            <person name="Beal B.F."/>
            <person name="Arriagada G."/>
            <person name="Davis B.W."/>
            <person name="Ostrander E.A."/>
            <person name="Goff S.P."/>
            <person name="Metzger M.J."/>
        </authorList>
    </citation>
    <scope>NUCLEOTIDE SEQUENCE</scope>
    <source>
        <strain evidence="4">MELC-2E11</strain>
        <tissue evidence="4">Siphon/mantle</tissue>
    </source>
</reference>